<organism evidence="1 2">
    <name type="scientific">Peribacillus glennii</name>
    <dbReference type="NCBI Taxonomy" id="2303991"/>
    <lineage>
        <taxon>Bacteria</taxon>
        <taxon>Bacillati</taxon>
        <taxon>Bacillota</taxon>
        <taxon>Bacilli</taxon>
        <taxon>Bacillales</taxon>
        <taxon>Bacillaceae</taxon>
        <taxon>Peribacillus</taxon>
    </lineage>
</organism>
<accession>A0A372LBB5</accession>
<dbReference type="OrthoDB" id="2706506at2"/>
<dbReference type="EMBL" id="QVTD01000008">
    <property type="protein sequence ID" value="RFU62857.1"/>
    <property type="molecule type" value="Genomic_DNA"/>
</dbReference>
<protein>
    <submittedName>
        <fullName evidence="1">Hydrolase</fullName>
    </submittedName>
</protein>
<proteinExistence type="predicted"/>
<name>A0A372LBB5_9BACI</name>
<sequence>MNPVKNTYYVDLVSGDVLDRPAFEENPSFKIEATDEELHELKSCLDESYTADMQAYIRSHIPYVEYHKDPANDLYDQSIKKIYAIIYKLGDAEARRFIEEIGILEEDKFMQDEEIQKFK</sequence>
<evidence type="ECO:0000313" key="2">
    <source>
        <dbReference type="Proteomes" id="UP000262939"/>
    </source>
</evidence>
<gene>
    <name evidence="1" type="ORF">D0466_12955</name>
</gene>
<dbReference type="GO" id="GO:0016787">
    <property type="term" value="F:hydrolase activity"/>
    <property type="evidence" value="ECO:0007669"/>
    <property type="project" value="UniProtKB-KW"/>
</dbReference>
<evidence type="ECO:0000313" key="1">
    <source>
        <dbReference type="EMBL" id="RFU62857.1"/>
    </source>
</evidence>
<keyword evidence="1" id="KW-0378">Hydrolase</keyword>
<keyword evidence="2" id="KW-1185">Reference proteome</keyword>
<dbReference type="AlphaFoldDB" id="A0A372LBB5"/>
<reference evidence="1 2" key="1">
    <citation type="submission" date="2018-08" db="EMBL/GenBank/DDBJ databases">
        <title>Bacillus chawlae sp. nov., Bacillus glennii sp. nov., and Bacillus saganii sp. nov. Isolated from the Vehicle Assembly Building at Kennedy Space Center where the Viking Spacecraft were Assembled.</title>
        <authorList>
            <person name="Seuylemezian A."/>
            <person name="Vaishampayan P."/>
        </authorList>
    </citation>
    <scope>NUCLEOTIDE SEQUENCE [LARGE SCALE GENOMIC DNA]</scope>
    <source>
        <strain evidence="1 2">V44-8</strain>
    </source>
</reference>
<comment type="caution">
    <text evidence="1">The sequence shown here is derived from an EMBL/GenBank/DDBJ whole genome shotgun (WGS) entry which is preliminary data.</text>
</comment>
<dbReference type="Proteomes" id="UP000262939">
    <property type="component" value="Unassembled WGS sequence"/>
</dbReference>